<sequence>MIIATAASFAVIGMLLWLLFTLAIYALPFYAGVSAAMWAYGHNAGLIGAVVIGVIAAGLTFAIGQLLFASLRSHWLRALVAAIYAAPAGVAGYSAVYGVSGIGGADEAWRVVIASVGGVAVAVVAWTRVSALAPGARPGHQGRPAPPRTLDRGG</sequence>
<dbReference type="RefSeq" id="WP_377798751.1">
    <property type="nucleotide sequence ID" value="NZ_JBHSLW010000014.1"/>
</dbReference>
<name>A0ABW0IRQ0_9HYPH</name>
<evidence type="ECO:0000256" key="2">
    <source>
        <dbReference type="SAM" id="Phobius"/>
    </source>
</evidence>
<protein>
    <recommendedName>
        <fullName evidence="5">DUF4175 domain-containing protein</fullName>
    </recommendedName>
</protein>
<gene>
    <name evidence="3" type="ORF">ACFPOB_12515</name>
</gene>
<evidence type="ECO:0000313" key="4">
    <source>
        <dbReference type="Proteomes" id="UP001596053"/>
    </source>
</evidence>
<accession>A0ABW0IRQ0</accession>
<reference evidence="4" key="1">
    <citation type="journal article" date="2019" name="Int. J. Syst. Evol. Microbiol.">
        <title>The Global Catalogue of Microorganisms (GCM) 10K type strain sequencing project: providing services to taxonomists for standard genome sequencing and annotation.</title>
        <authorList>
            <consortium name="The Broad Institute Genomics Platform"/>
            <consortium name="The Broad Institute Genome Sequencing Center for Infectious Disease"/>
            <person name="Wu L."/>
            <person name="Ma J."/>
        </authorList>
    </citation>
    <scope>NUCLEOTIDE SEQUENCE [LARGE SCALE GENOMIC DNA]</scope>
    <source>
        <strain evidence="4">NCAIM B.01391</strain>
    </source>
</reference>
<comment type="caution">
    <text evidence="3">The sequence shown here is derived from an EMBL/GenBank/DDBJ whole genome shotgun (WGS) entry which is preliminary data.</text>
</comment>
<feature type="transmembrane region" description="Helical" evidence="2">
    <location>
        <begin position="47"/>
        <end position="68"/>
    </location>
</feature>
<feature type="transmembrane region" description="Helical" evidence="2">
    <location>
        <begin position="7"/>
        <end position="27"/>
    </location>
</feature>
<keyword evidence="2" id="KW-0472">Membrane</keyword>
<keyword evidence="2" id="KW-0812">Transmembrane</keyword>
<dbReference type="Proteomes" id="UP001596053">
    <property type="component" value="Unassembled WGS sequence"/>
</dbReference>
<dbReference type="EMBL" id="JBHSLW010000014">
    <property type="protein sequence ID" value="MFC5420382.1"/>
    <property type="molecule type" value="Genomic_DNA"/>
</dbReference>
<proteinExistence type="predicted"/>
<keyword evidence="2" id="KW-1133">Transmembrane helix</keyword>
<evidence type="ECO:0000256" key="1">
    <source>
        <dbReference type="SAM" id="MobiDB-lite"/>
    </source>
</evidence>
<feature type="transmembrane region" description="Helical" evidence="2">
    <location>
        <begin position="75"/>
        <end position="96"/>
    </location>
</feature>
<organism evidence="3 4">
    <name type="scientific">Bosea eneae</name>
    <dbReference type="NCBI Taxonomy" id="151454"/>
    <lineage>
        <taxon>Bacteria</taxon>
        <taxon>Pseudomonadati</taxon>
        <taxon>Pseudomonadota</taxon>
        <taxon>Alphaproteobacteria</taxon>
        <taxon>Hyphomicrobiales</taxon>
        <taxon>Boseaceae</taxon>
        <taxon>Bosea</taxon>
    </lineage>
</organism>
<feature type="transmembrane region" description="Helical" evidence="2">
    <location>
        <begin position="108"/>
        <end position="127"/>
    </location>
</feature>
<keyword evidence="4" id="KW-1185">Reference proteome</keyword>
<feature type="region of interest" description="Disordered" evidence="1">
    <location>
        <begin position="135"/>
        <end position="154"/>
    </location>
</feature>
<evidence type="ECO:0008006" key="5">
    <source>
        <dbReference type="Google" id="ProtNLM"/>
    </source>
</evidence>
<evidence type="ECO:0000313" key="3">
    <source>
        <dbReference type="EMBL" id="MFC5420382.1"/>
    </source>
</evidence>